<keyword evidence="5" id="KW-0732">Signal</keyword>
<dbReference type="Pfam" id="PF00034">
    <property type="entry name" value="Cytochrom_C"/>
    <property type="match status" value="1"/>
</dbReference>
<organism evidence="7 8">
    <name type="scientific">Enterobacillus tribolii</name>
    <dbReference type="NCBI Taxonomy" id="1487935"/>
    <lineage>
        <taxon>Bacteria</taxon>
        <taxon>Pseudomonadati</taxon>
        <taxon>Pseudomonadota</taxon>
        <taxon>Gammaproteobacteria</taxon>
        <taxon>Enterobacterales</taxon>
        <taxon>Hafniaceae</taxon>
        <taxon>Enterobacillus</taxon>
    </lineage>
</organism>
<keyword evidence="8" id="KW-1185">Reference proteome</keyword>
<keyword evidence="3 4" id="KW-0408">Iron</keyword>
<comment type="caution">
    <text evidence="7">The sequence shown here is derived from an EMBL/GenBank/DDBJ whole genome shotgun (WGS) entry which is preliminary data.</text>
</comment>
<evidence type="ECO:0000313" key="7">
    <source>
        <dbReference type="EMBL" id="RDK89937.1"/>
    </source>
</evidence>
<reference evidence="7 8" key="1">
    <citation type="submission" date="2018-07" db="EMBL/GenBank/DDBJ databases">
        <title>Genomic Encyclopedia of Type Strains, Phase IV (KMG-IV): sequencing the most valuable type-strain genomes for metagenomic binning, comparative biology and taxonomic classification.</title>
        <authorList>
            <person name="Goeker M."/>
        </authorList>
    </citation>
    <scope>NUCLEOTIDE SEQUENCE [LARGE SCALE GENOMIC DNA]</scope>
    <source>
        <strain evidence="7 8">DSM 103736</strain>
    </source>
</reference>
<accession>A0A370QNI7</accession>
<evidence type="ECO:0000256" key="5">
    <source>
        <dbReference type="SAM" id="SignalP"/>
    </source>
</evidence>
<dbReference type="SUPFAM" id="SSF46626">
    <property type="entry name" value="Cytochrome c"/>
    <property type="match status" value="1"/>
</dbReference>
<keyword evidence="1 4" id="KW-0349">Heme</keyword>
<dbReference type="GO" id="GO:0020037">
    <property type="term" value="F:heme binding"/>
    <property type="evidence" value="ECO:0007669"/>
    <property type="project" value="InterPro"/>
</dbReference>
<evidence type="ECO:0000256" key="1">
    <source>
        <dbReference type="ARBA" id="ARBA00022617"/>
    </source>
</evidence>
<dbReference type="Proteomes" id="UP000254848">
    <property type="component" value="Unassembled WGS sequence"/>
</dbReference>
<dbReference type="RefSeq" id="WP_115459049.1">
    <property type="nucleotide sequence ID" value="NZ_QRAP01000006.1"/>
</dbReference>
<dbReference type="PANTHER" id="PTHR33751">
    <property type="entry name" value="CBB3-TYPE CYTOCHROME C OXIDASE SUBUNIT FIXP"/>
    <property type="match status" value="1"/>
</dbReference>
<proteinExistence type="predicted"/>
<evidence type="ECO:0000259" key="6">
    <source>
        <dbReference type="PROSITE" id="PS51007"/>
    </source>
</evidence>
<dbReference type="EMBL" id="QRAP01000006">
    <property type="protein sequence ID" value="RDK89937.1"/>
    <property type="molecule type" value="Genomic_DNA"/>
</dbReference>
<evidence type="ECO:0000256" key="2">
    <source>
        <dbReference type="ARBA" id="ARBA00022723"/>
    </source>
</evidence>
<evidence type="ECO:0000313" key="8">
    <source>
        <dbReference type="Proteomes" id="UP000254848"/>
    </source>
</evidence>
<dbReference type="Gene3D" id="1.10.760.10">
    <property type="entry name" value="Cytochrome c-like domain"/>
    <property type="match status" value="1"/>
</dbReference>
<name>A0A370QNI7_9GAMM</name>
<dbReference type="InterPro" id="IPR050597">
    <property type="entry name" value="Cytochrome_c_Oxidase_Subunit"/>
</dbReference>
<keyword evidence="2 4" id="KW-0479">Metal-binding</keyword>
<dbReference type="PANTHER" id="PTHR33751:SF1">
    <property type="entry name" value="CBB3-TYPE CYTOCHROME C OXIDASE SUBUNIT FIXP"/>
    <property type="match status" value="1"/>
</dbReference>
<dbReference type="OrthoDB" id="5690796at2"/>
<dbReference type="InterPro" id="IPR036909">
    <property type="entry name" value="Cyt_c-like_dom_sf"/>
</dbReference>
<sequence length="103" mass="11267">MNAKRIAAFALPLLLMLAGDVLAAQNVKSLYQRNCASCHGRYGEKPALNKARALTTLNEGQITEALTERRAGKIQGAGSQPKKRLTDEDIQQLAAYIQTLKTR</sequence>
<evidence type="ECO:0000256" key="3">
    <source>
        <dbReference type="ARBA" id="ARBA00023004"/>
    </source>
</evidence>
<feature type="domain" description="Cytochrome c" evidence="6">
    <location>
        <begin position="19"/>
        <end position="101"/>
    </location>
</feature>
<dbReference type="GO" id="GO:0046872">
    <property type="term" value="F:metal ion binding"/>
    <property type="evidence" value="ECO:0007669"/>
    <property type="project" value="UniProtKB-KW"/>
</dbReference>
<feature type="signal peptide" evidence="5">
    <location>
        <begin position="1"/>
        <end position="23"/>
    </location>
</feature>
<gene>
    <name evidence="7" type="ORF">C8D90_106143</name>
</gene>
<evidence type="ECO:0000256" key="4">
    <source>
        <dbReference type="PROSITE-ProRule" id="PRU00433"/>
    </source>
</evidence>
<dbReference type="GO" id="GO:0009055">
    <property type="term" value="F:electron transfer activity"/>
    <property type="evidence" value="ECO:0007669"/>
    <property type="project" value="InterPro"/>
</dbReference>
<protein>
    <submittedName>
        <fullName evidence="7">Cytochrome c553</fullName>
    </submittedName>
</protein>
<dbReference type="AlphaFoldDB" id="A0A370QNI7"/>
<dbReference type="PROSITE" id="PS51007">
    <property type="entry name" value="CYTC"/>
    <property type="match status" value="1"/>
</dbReference>
<feature type="chain" id="PRO_5017043445" evidence="5">
    <location>
        <begin position="24"/>
        <end position="103"/>
    </location>
</feature>
<dbReference type="InterPro" id="IPR009056">
    <property type="entry name" value="Cyt_c-like_dom"/>
</dbReference>